<feature type="transmembrane region" description="Helical" evidence="7">
    <location>
        <begin position="152"/>
        <end position="177"/>
    </location>
</feature>
<feature type="transmembrane region" description="Helical" evidence="7">
    <location>
        <begin position="340"/>
        <end position="358"/>
    </location>
</feature>
<keyword evidence="6 7" id="KW-0472">Membrane</keyword>
<evidence type="ECO:0000256" key="2">
    <source>
        <dbReference type="ARBA" id="ARBA00022448"/>
    </source>
</evidence>
<evidence type="ECO:0000256" key="4">
    <source>
        <dbReference type="ARBA" id="ARBA00022692"/>
    </source>
</evidence>
<dbReference type="EMBL" id="CP063373">
    <property type="protein sequence ID" value="QOV34444.1"/>
    <property type="molecule type" value="Genomic_DNA"/>
</dbReference>
<dbReference type="GO" id="GO:0055085">
    <property type="term" value="P:transmembrane transport"/>
    <property type="evidence" value="ECO:0007669"/>
    <property type="project" value="InterPro"/>
</dbReference>
<feature type="transmembrane region" description="Helical" evidence="7">
    <location>
        <begin position="402"/>
        <end position="425"/>
    </location>
</feature>
<dbReference type="PANTHER" id="PTHR43386:SF1">
    <property type="entry name" value="D,D-DIPEPTIDE TRANSPORT SYSTEM PERMEASE PROTEIN DDPC-RELATED"/>
    <property type="match status" value="1"/>
</dbReference>
<feature type="transmembrane region" description="Helical" evidence="7">
    <location>
        <begin position="246"/>
        <end position="268"/>
    </location>
</feature>
<feature type="domain" description="ABC transmembrane type-1" evidence="8">
    <location>
        <begin position="392"/>
        <end position="578"/>
    </location>
</feature>
<dbReference type="InterPro" id="IPR000515">
    <property type="entry name" value="MetI-like"/>
</dbReference>
<feature type="transmembrane region" description="Helical" evidence="7">
    <location>
        <begin position="288"/>
        <end position="310"/>
    </location>
</feature>
<feature type="transmembrane region" description="Helical" evidence="7">
    <location>
        <begin position="108"/>
        <end position="131"/>
    </location>
</feature>
<feature type="transmembrane region" description="Helical" evidence="7">
    <location>
        <begin position="513"/>
        <end position="534"/>
    </location>
</feature>
<keyword evidence="3" id="KW-1003">Cell membrane</keyword>
<feature type="transmembrane region" description="Helical" evidence="7">
    <location>
        <begin position="554"/>
        <end position="576"/>
    </location>
</feature>
<feature type="transmembrane region" description="Helical" evidence="7">
    <location>
        <begin position="21"/>
        <end position="39"/>
    </location>
</feature>
<protein>
    <submittedName>
        <fullName evidence="9">ABC transporter permease subunit</fullName>
    </submittedName>
</protein>
<name>A0A7M2SDP4_9ACTN</name>
<evidence type="ECO:0000256" key="6">
    <source>
        <dbReference type="ARBA" id="ARBA00023136"/>
    </source>
</evidence>
<evidence type="ECO:0000256" key="7">
    <source>
        <dbReference type="RuleBase" id="RU363032"/>
    </source>
</evidence>
<feature type="transmembrane region" description="Helical" evidence="7">
    <location>
        <begin position="437"/>
        <end position="463"/>
    </location>
</feature>
<dbReference type="GO" id="GO:0005886">
    <property type="term" value="C:plasma membrane"/>
    <property type="evidence" value="ECO:0007669"/>
    <property type="project" value="UniProtKB-SubCell"/>
</dbReference>
<dbReference type="InterPro" id="IPR035906">
    <property type="entry name" value="MetI-like_sf"/>
</dbReference>
<dbReference type="InterPro" id="IPR050366">
    <property type="entry name" value="BP-dependent_transpt_permease"/>
</dbReference>
<dbReference type="Pfam" id="PF00528">
    <property type="entry name" value="BPD_transp_1"/>
    <property type="match status" value="2"/>
</dbReference>
<dbReference type="Gene3D" id="1.10.3720.10">
    <property type="entry name" value="MetI-like"/>
    <property type="match status" value="1"/>
</dbReference>
<dbReference type="AlphaFoldDB" id="A0A7M2SDP4"/>
<evidence type="ECO:0000259" key="8">
    <source>
        <dbReference type="PROSITE" id="PS50928"/>
    </source>
</evidence>
<keyword evidence="10" id="KW-1185">Reference proteome</keyword>
<dbReference type="CDD" id="cd06261">
    <property type="entry name" value="TM_PBP2"/>
    <property type="match status" value="1"/>
</dbReference>
<dbReference type="SUPFAM" id="SSF161098">
    <property type="entry name" value="MetI-like"/>
    <property type="match status" value="1"/>
</dbReference>
<dbReference type="KEGG" id="sfeu:IM697_30550"/>
<dbReference type="PANTHER" id="PTHR43386">
    <property type="entry name" value="OLIGOPEPTIDE TRANSPORT SYSTEM PERMEASE PROTEIN APPC"/>
    <property type="match status" value="1"/>
</dbReference>
<dbReference type="PROSITE" id="PS50928">
    <property type="entry name" value="ABC_TM1"/>
    <property type="match status" value="1"/>
</dbReference>
<gene>
    <name evidence="9" type="ORF">IM697_30550</name>
</gene>
<dbReference type="Proteomes" id="UP000594205">
    <property type="component" value="Chromosome"/>
</dbReference>
<organism evidence="9 10">
    <name type="scientific">Streptomyces ferrugineus</name>
    <dbReference type="NCBI Taxonomy" id="1413221"/>
    <lineage>
        <taxon>Bacteria</taxon>
        <taxon>Bacillati</taxon>
        <taxon>Actinomycetota</taxon>
        <taxon>Actinomycetes</taxon>
        <taxon>Kitasatosporales</taxon>
        <taxon>Streptomycetaceae</taxon>
        <taxon>Streptomyces</taxon>
    </lineage>
</organism>
<keyword evidence="4 7" id="KW-0812">Transmembrane</keyword>
<accession>A0A7M2SDP4</accession>
<evidence type="ECO:0000313" key="9">
    <source>
        <dbReference type="EMBL" id="QOV34444.1"/>
    </source>
</evidence>
<keyword evidence="2 7" id="KW-0813">Transport</keyword>
<reference evidence="9 10" key="1">
    <citation type="submission" date="2020-10" db="EMBL/GenBank/DDBJ databases">
        <title>Streptomyces ferrugineus complate genome analysis.</title>
        <authorList>
            <person name="Anwar N."/>
        </authorList>
    </citation>
    <scope>NUCLEOTIDE SEQUENCE [LARGE SCALE GENOMIC DNA]</scope>
    <source>
        <strain evidence="9 10">CCTCC AA2014009</strain>
    </source>
</reference>
<feature type="transmembrane region" description="Helical" evidence="7">
    <location>
        <begin position="189"/>
        <end position="208"/>
    </location>
</feature>
<evidence type="ECO:0000313" key="10">
    <source>
        <dbReference type="Proteomes" id="UP000594205"/>
    </source>
</evidence>
<evidence type="ECO:0000256" key="3">
    <source>
        <dbReference type="ARBA" id="ARBA00022475"/>
    </source>
</evidence>
<keyword evidence="5 7" id="KW-1133">Transmembrane helix</keyword>
<sequence length="590" mass="60525">MSVTSAGADARHSSWGTGVGRLFAGTALLTAVALLPWLSGNDPALTVLRARSADQDPTPAQMATVREQLGLDEGPFSHLVGWLGGLPRGDAGTSWVSGEPVLPQVTTAFAVSVTLMLGALLVTVAVAALVCTRTLYLGARRRLRRARAGTAAAVLAALPKFLLASLLATVCGVWLGWFPSSGWQGPASMVLPALALGVPSGAMIGGLLDQSLPAAFNEPWARTWHAHGFAPNHVARHALRRALAGVLPQLLPTVVALVGGAVAVEKIFNIPGLGRLALDAAIAQDLPPLQTATLALILLGVAAGLLIQALRRALLGPALRDRALPTLHAPTLARGRSTRWAAGACAIALIALIIAGLLRDPLHVDTAARLLPPSAAHPLGTDSLGRDLLARLGHGALRTVGVALAVTAVCTLTGLLLGMAAQVGAGLTEVVSTMPAVLAGLLTTAVTGPSVWGAALAVCLVGWTPYAAQSAALLEQERASGHMLASISFGAGPGYLLRHHLLPAVLPAVLRNALLRLPTTVLVLASLGFLGLGEQPPTAEWGRLLSENQPYAELAPWTVLGPAFALVLLSVLAVSGTASGRSLLRRAADR</sequence>
<comment type="similarity">
    <text evidence="7">Belongs to the binding-protein-dependent transport system permease family.</text>
</comment>
<comment type="subcellular location">
    <subcellularLocation>
        <location evidence="1 7">Cell membrane</location>
        <topology evidence="1 7">Multi-pass membrane protein</topology>
    </subcellularLocation>
</comment>
<dbReference type="RefSeq" id="WP_194039317.1">
    <property type="nucleotide sequence ID" value="NZ_CP063373.1"/>
</dbReference>
<proteinExistence type="inferred from homology"/>
<evidence type="ECO:0000256" key="5">
    <source>
        <dbReference type="ARBA" id="ARBA00022989"/>
    </source>
</evidence>
<evidence type="ECO:0000256" key="1">
    <source>
        <dbReference type="ARBA" id="ARBA00004651"/>
    </source>
</evidence>